<keyword evidence="3 5" id="KW-0456">Lyase</keyword>
<keyword evidence="2 5" id="KW-0057">Aromatic amino acid biosynthesis</keyword>
<dbReference type="NCBIfam" id="TIGR01093">
    <property type="entry name" value="aroD"/>
    <property type="match status" value="1"/>
</dbReference>
<evidence type="ECO:0000313" key="6">
    <source>
        <dbReference type="EMBL" id="CRL32654.1"/>
    </source>
</evidence>
<reference evidence="8" key="1">
    <citation type="submission" date="2015-05" db="EMBL/GenBank/DDBJ databases">
        <authorList>
            <consortium name="Pathogen Informatics"/>
        </authorList>
    </citation>
    <scope>NUCLEOTIDE SEQUENCE [LARGE SCALE GENOMIC DNA]</scope>
    <source>
        <strain evidence="8">L1-83</strain>
    </source>
</reference>
<evidence type="ECO:0000256" key="5">
    <source>
        <dbReference type="HAMAP-Rule" id="MF_00214"/>
    </source>
</evidence>
<gene>
    <name evidence="5 6" type="primary">aroD</name>
    <name evidence="7" type="ORF">DW914_01845</name>
    <name evidence="6" type="ORF">RIL183_00181</name>
</gene>
<evidence type="ECO:0000256" key="1">
    <source>
        <dbReference type="ARBA" id="ARBA00001864"/>
    </source>
</evidence>
<feature type="binding site" evidence="5">
    <location>
        <position position="79"/>
    </location>
    <ligand>
        <name>3-dehydroquinate</name>
        <dbReference type="ChEBI" id="CHEBI:32364"/>
    </ligand>
</feature>
<dbReference type="Proteomes" id="UP000283492">
    <property type="component" value="Unassembled WGS sequence"/>
</dbReference>
<dbReference type="PANTHER" id="PTHR43699">
    <property type="entry name" value="3-DEHYDROQUINATE DEHYDRATASE"/>
    <property type="match status" value="1"/>
</dbReference>
<feature type="binding site" evidence="5">
    <location>
        <position position="232"/>
    </location>
    <ligand>
        <name>3-dehydroquinate</name>
        <dbReference type="ChEBI" id="CHEBI:32364"/>
    </ligand>
</feature>
<dbReference type="HAMAP" id="MF_00214">
    <property type="entry name" value="AroD"/>
    <property type="match status" value="1"/>
</dbReference>
<feature type="active site" description="Proton donor/acceptor" evidence="5">
    <location>
        <position position="139"/>
    </location>
</feature>
<reference evidence="6" key="2">
    <citation type="submission" date="2015-05" db="EMBL/GenBank/DDBJ databases">
        <authorList>
            <person name="Wang D.B."/>
            <person name="Wang M."/>
        </authorList>
    </citation>
    <scope>NUCLEOTIDE SEQUENCE [LARGE SCALE GENOMIC DNA]</scope>
    <source>
        <strain evidence="6">L1-83</strain>
    </source>
</reference>
<comment type="subunit">
    <text evidence="5">Homodimer.</text>
</comment>
<dbReference type="GO" id="GO:0046279">
    <property type="term" value="P:3,4-dihydroxybenzoate biosynthetic process"/>
    <property type="evidence" value="ECO:0007669"/>
    <property type="project" value="TreeGrafter"/>
</dbReference>
<dbReference type="Pfam" id="PF01487">
    <property type="entry name" value="DHquinase_I"/>
    <property type="match status" value="1"/>
</dbReference>
<dbReference type="UniPathway" id="UPA00053">
    <property type="reaction ID" value="UER00086"/>
</dbReference>
<dbReference type="STRING" id="360807.ERS852392_00402"/>
<comment type="caution">
    <text evidence="5">Lacks conserved residue(s) required for the propagation of feature annotation.</text>
</comment>
<proteinExistence type="inferred from homology"/>
<dbReference type="RefSeq" id="WP_055039068.1">
    <property type="nucleotide sequence ID" value="NZ_CABJFX010000001.1"/>
</dbReference>
<evidence type="ECO:0000256" key="2">
    <source>
        <dbReference type="ARBA" id="ARBA00023141"/>
    </source>
</evidence>
<dbReference type="Gene3D" id="3.20.20.70">
    <property type="entry name" value="Aldolase class I"/>
    <property type="match status" value="1"/>
</dbReference>
<keyword evidence="5" id="KW-0028">Amino-acid biosynthesis</keyword>
<evidence type="ECO:0000256" key="3">
    <source>
        <dbReference type="ARBA" id="ARBA00023239"/>
    </source>
</evidence>
<reference evidence="7 9" key="3">
    <citation type="submission" date="2018-08" db="EMBL/GenBank/DDBJ databases">
        <title>A genome reference for cultivated species of the human gut microbiota.</title>
        <authorList>
            <person name="Zou Y."/>
            <person name="Xue W."/>
            <person name="Luo G."/>
        </authorList>
    </citation>
    <scope>NUCLEOTIDE SEQUENCE [LARGE SCALE GENOMIC DNA]</scope>
    <source>
        <strain evidence="7 9">AM42-1AC</strain>
    </source>
</reference>
<evidence type="ECO:0000256" key="4">
    <source>
        <dbReference type="ARBA" id="ARBA00023270"/>
    </source>
</evidence>
<protein>
    <recommendedName>
        <fullName evidence="5">3-dehydroquinate dehydratase</fullName>
        <shortName evidence="5">3-dehydroquinase</shortName>
        <ecNumber evidence="5">4.2.1.10</ecNumber>
    </recommendedName>
    <alternativeName>
        <fullName evidence="5">Type I DHQase</fullName>
    </alternativeName>
    <alternativeName>
        <fullName evidence="5">Type I dehydroquinase</fullName>
        <shortName evidence="5">DHQ1</shortName>
    </alternativeName>
</protein>
<evidence type="ECO:0000313" key="8">
    <source>
        <dbReference type="Proteomes" id="UP000049828"/>
    </source>
</evidence>
<dbReference type="EMBL" id="CVRS01000016">
    <property type="protein sequence ID" value="CRL32654.1"/>
    <property type="molecule type" value="Genomic_DNA"/>
</dbReference>
<keyword evidence="8" id="KW-1185">Reference proteome</keyword>
<keyword evidence="4 5" id="KW-0704">Schiff base</keyword>
<dbReference type="FunFam" id="3.20.20.70:FF:000047">
    <property type="entry name" value="3-dehydroquinate dehydratase"/>
    <property type="match status" value="1"/>
</dbReference>
<evidence type="ECO:0000313" key="7">
    <source>
        <dbReference type="EMBL" id="RHA91943.1"/>
    </source>
</evidence>
<dbReference type="GO" id="GO:0003855">
    <property type="term" value="F:3-dehydroquinate dehydratase activity"/>
    <property type="evidence" value="ECO:0007669"/>
    <property type="project" value="UniProtKB-UniRule"/>
</dbReference>
<dbReference type="CDD" id="cd00502">
    <property type="entry name" value="DHQase_I"/>
    <property type="match status" value="1"/>
</dbReference>
<dbReference type="InterPro" id="IPR001381">
    <property type="entry name" value="DHquinase_I"/>
</dbReference>
<name>A0A0M6WC39_9FIRM</name>
<feature type="binding site" evidence="5">
    <location>
        <begin position="43"/>
        <end position="45"/>
    </location>
    <ligand>
        <name>3-dehydroquinate</name>
        <dbReference type="ChEBI" id="CHEBI:32364"/>
    </ligand>
</feature>
<feature type="active site" description="Schiff-base intermediate with substrate" evidence="5">
    <location>
        <position position="166"/>
    </location>
</feature>
<feature type="binding site" evidence="5">
    <location>
        <position position="228"/>
    </location>
    <ligand>
        <name>3-dehydroquinate</name>
        <dbReference type="ChEBI" id="CHEBI:32364"/>
    </ligand>
</feature>
<dbReference type="Proteomes" id="UP000049828">
    <property type="component" value="Unassembled WGS sequence"/>
</dbReference>
<sequence>MEIKGKTIGTGKPLLCVPVMESNKEEIIDELRTLAKSEADVVEWRIDVFADYKNYNAVREVFAAAAECMKEKIFLYTFRTKKQGGMGELTSDELSDLHDLAAEAGCVDLLDLEFFEEEHPARKIRKLHKQGLKVIASHHDFYETPDREVMKMLLEQMCAGGADIVKLAVMPQNMEDVLKLLSVTNEFKEENPDTPVITMSMGKMGMISRLCGESFGAAVTFAAHKKASAPGQMEMHEVADILEKMHKIIK</sequence>
<comment type="catalytic activity">
    <reaction evidence="1 5">
        <text>3-dehydroquinate = 3-dehydroshikimate + H2O</text>
        <dbReference type="Rhea" id="RHEA:21096"/>
        <dbReference type="ChEBI" id="CHEBI:15377"/>
        <dbReference type="ChEBI" id="CHEBI:16630"/>
        <dbReference type="ChEBI" id="CHEBI:32364"/>
        <dbReference type="EC" id="4.2.1.10"/>
    </reaction>
</comment>
<dbReference type="AlphaFoldDB" id="A0A0M6WC39"/>
<feature type="binding site" evidence="5">
    <location>
        <position position="209"/>
    </location>
    <ligand>
        <name>3-dehydroquinate</name>
        <dbReference type="ChEBI" id="CHEBI:32364"/>
    </ligand>
</feature>
<dbReference type="GO" id="GO:0008652">
    <property type="term" value="P:amino acid biosynthetic process"/>
    <property type="evidence" value="ECO:0007669"/>
    <property type="project" value="UniProtKB-KW"/>
</dbReference>
<dbReference type="InterPro" id="IPR013785">
    <property type="entry name" value="Aldolase_TIM"/>
</dbReference>
<organism evidence="6 8">
    <name type="scientific">Roseburia inulinivorans</name>
    <dbReference type="NCBI Taxonomy" id="360807"/>
    <lineage>
        <taxon>Bacteria</taxon>
        <taxon>Bacillati</taxon>
        <taxon>Bacillota</taxon>
        <taxon>Clostridia</taxon>
        <taxon>Lachnospirales</taxon>
        <taxon>Lachnospiraceae</taxon>
        <taxon>Roseburia</taxon>
    </lineage>
</organism>
<comment type="pathway">
    <text evidence="5">Metabolic intermediate biosynthesis; chorismate biosynthesis; chorismate from D-erythrose 4-phosphate and phosphoenolpyruvate: step 3/7.</text>
</comment>
<dbReference type="SUPFAM" id="SSF51569">
    <property type="entry name" value="Aldolase"/>
    <property type="match status" value="1"/>
</dbReference>
<comment type="function">
    <text evidence="5">Involved in the third step of the chorismate pathway, which leads to the biosynthesis of aromatic amino acids. Catalyzes the cis-dehydration of 3-dehydroquinate (DHQ) and introduces the first double bond of the aromatic ring to yield 3-dehydroshikimate.</text>
</comment>
<dbReference type="GO" id="GO:0009423">
    <property type="term" value="P:chorismate biosynthetic process"/>
    <property type="evidence" value="ECO:0007669"/>
    <property type="project" value="UniProtKB-UniRule"/>
</dbReference>
<dbReference type="EC" id="4.2.1.10" evidence="5"/>
<dbReference type="GO" id="GO:0009073">
    <property type="term" value="P:aromatic amino acid family biosynthetic process"/>
    <property type="evidence" value="ECO:0007669"/>
    <property type="project" value="UniProtKB-KW"/>
</dbReference>
<evidence type="ECO:0000313" key="9">
    <source>
        <dbReference type="Proteomes" id="UP000283492"/>
    </source>
</evidence>
<dbReference type="EMBL" id="QSFX01000001">
    <property type="protein sequence ID" value="RHA91943.1"/>
    <property type="molecule type" value="Genomic_DNA"/>
</dbReference>
<comment type="similarity">
    <text evidence="5">Belongs to the type-I 3-dehydroquinase family.</text>
</comment>
<accession>A0A0M6WC39</accession>
<dbReference type="PANTHER" id="PTHR43699:SF1">
    <property type="entry name" value="3-DEHYDROQUINATE DEHYDRATASE"/>
    <property type="match status" value="1"/>
</dbReference>
<dbReference type="InterPro" id="IPR050146">
    <property type="entry name" value="Type-I_3-dehydroquinase"/>
</dbReference>
<dbReference type="OrthoDB" id="9813659at2"/>